<feature type="region of interest" description="Disordered" evidence="1">
    <location>
        <begin position="198"/>
        <end position="245"/>
    </location>
</feature>
<keyword evidence="4" id="KW-1185">Reference proteome</keyword>
<organism evidence="3 4">
    <name type="scientific">Caenorhabditis angaria</name>
    <dbReference type="NCBI Taxonomy" id="860376"/>
    <lineage>
        <taxon>Eukaryota</taxon>
        <taxon>Metazoa</taxon>
        <taxon>Ecdysozoa</taxon>
        <taxon>Nematoda</taxon>
        <taxon>Chromadorea</taxon>
        <taxon>Rhabditida</taxon>
        <taxon>Rhabditina</taxon>
        <taxon>Rhabditomorpha</taxon>
        <taxon>Rhabditoidea</taxon>
        <taxon>Rhabditidae</taxon>
        <taxon>Peloderinae</taxon>
        <taxon>Caenorhabditis</taxon>
    </lineage>
</organism>
<comment type="caution">
    <text evidence="3">The sequence shown here is derived from an EMBL/GenBank/DDBJ whole genome shotgun (WGS) entry which is preliminary data.</text>
</comment>
<evidence type="ECO:0000256" key="2">
    <source>
        <dbReference type="SAM" id="SignalP"/>
    </source>
</evidence>
<proteinExistence type="predicted"/>
<dbReference type="EMBL" id="CANHGI010000001">
    <property type="protein sequence ID" value="CAI5440082.1"/>
    <property type="molecule type" value="Genomic_DNA"/>
</dbReference>
<evidence type="ECO:0000313" key="4">
    <source>
        <dbReference type="Proteomes" id="UP001152747"/>
    </source>
</evidence>
<feature type="region of interest" description="Disordered" evidence="1">
    <location>
        <begin position="156"/>
        <end position="186"/>
    </location>
</feature>
<reference evidence="3" key="1">
    <citation type="submission" date="2022-11" db="EMBL/GenBank/DDBJ databases">
        <authorList>
            <person name="Kikuchi T."/>
        </authorList>
    </citation>
    <scope>NUCLEOTIDE SEQUENCE</scope>
    <source>
        <strain evidence="3">PS1010</strain>
    </source>
</reference>
<dbReference type="Proteomes" id="UP001152747">
    <property type="component" value="Unassembled WGS sequence"/>
</dbReference>
<sequence>MIFKISLATILLFFPIIIECMNNEKDEKLLEDFAKQQGVKELVNCMMDDINMRNEYSAVDHFHPNFRMEQKDRPNDLPMDRHEYVDSLMNTGPHSLNMANMLAISHSGSMTFGFQNGTMLSFGRDKKPYDFETTEEQEPSTSDRKMNPLIRGMEGFSISDHQGRKSNLLVRGSEGPSTSDGRRSKFWDFDPKAQKFSEYLDDRRKKERKERKEARLRQNADSEDSGRLDHVEGFLKSLEKGGGLG</sequence>
<accession>A0A9P1IB72</accession>
<feature type="compositionally biased region" description="Basic and acidic residues" evidence="1">
    <location>
        <begin position="198"/>
        <end position="239"/>
    </location>
</feature>
<evidence type="ECO:0000313" key="3">
    <source>
        <dbReference type="EMBL" id="CAI5440082.1"/>
    </source>
</evidence>
<protein>
    <submittedName>
        <fullName evidence="3">Uncharacterized protein</fullName>
    </submittedName>
</protein>
<keyword evidence="2" id="KW-0732">Signal</keyword>
<dbReference type="AlphaFoldDB" id="A0A9P1IB72"/>
<feature type="signal peptide" evidence="2">
    <location>
        <begin position="1"/>
        <end position="20"/>
    </location>
</feature>
<feature type="chain" id="PRO_5040460666" evidence="2">
    <location>
        <begin position="21"/>
        <end position="245"/>
    </location>
</feature>
<name>A0A9P1IB72_9PELO</name>
<gene>
    <name evidence="3" type="ORF">CAMP_LOCUS2719</name>
</gene>
<evidence type="ECO:0000256" key="1">
    <source>
        <dbReference type="SAM" id="MobiDB-lite"/>
    </source>
</evidence>